<evidence type="ECO:0000256" key="1">
    <source>
        <dbReference type="SAM" id="MobiDB-lite"/>
    </source>
</evidence>
<dbReference type="AlphaFoldDB" id="A0A1E3ID60"/>
<proteinExistence type="predicted"/>
<accession>A0A1E3ID60</accession>
<feature type="region of interest" description="Disordered" evidence="1">
    <location>
        <begin position="20"/>
        <end position="84"/>
    </location>
</feature>
<dbReference type="GeneID" id="30196439"/>
<feature type="compositionally biased region" description="Polar residues" evidence="1">
    <location>
        <begin position="23"/>
        <end position="70"/>
    </location>
</feature>
<keyword evidence="3" id="KW-1185">Reference proteome</keyword>
<dbReference type="EMBL" id="AWGH01000031">
    <property type="protein sequence ID" value="ODN86534.1"/>
    <property type="molecule type" value="Genomic_DNA"/>
</dbReference>
<dbReference type="Proteomes" id="UP000094819">
    <property type="component" value="Unassembled WGS sequence"/>
</dbReference>
<evidence type="ECO:0000313" key="2">
    <source>
        <dbReference type="EMBL" id="ODN86534.1"/>
    </source>
</evidence>
<comment type="caution">
    <text evidence="2">The sequence shown here is derived from an EMBL/GenBank/DDBJ whole genome shotgun (WGS) entry which is preliminary data.</text>
</comment>
<dbReference type="RefSeq" id="XP_019028717.1">
    <property type="nucleotide sequence ID" value="XM_019179236.1"/>
</dbReference>
<organism evidence="2 3">
    <name type="scientific">Cryptococcus wingfieldii CBS 7118</name>
    <dbReference type="NCBI Taxonomy" id="1295528"/>
    <lineage>
        <taxon>Eukaryota</taxon>
        <taxon>Fungi</taxon>
        <taxon>Dikarya</taxon>
        <taxon>Basidiomycota</taxon>
        <taxon>Agaricomycotina</taxon>
        <taxon>Tremellomycetes</taxon>
        <taxon>Tremellales</taxon>
        <taxon>Cryptococcaceae</taxon>
        <taxon>Cryptococcus</taxon>
    </lineage>
</organism>
<name>A0A1E3ID60_9TREE</name>
<gene>
    <name evidence="2" type="ORF">L198_07228</name>
</gene>
<reference evidence="2 3" key="1">
    <citation type="submission" date="2016-06" db="EMBL/GenBank/DDBJ databases">
        <title>Evolution of pathogenesis and genome organization in the Tremellales.</title>
        <authorList>
            <person name="Cuomo C."/>
            <person name="Litvintseva A."/>
            <person name="Heitman J."/>
            <person name="Chen Y."/>
            <person name="Sun S."/>
            <person name="Springer D."/>
            <person name="Dromer F."/>
            <person name="Young S."/>
            <person name="Zeng Q."/>
            <person name="Chapman S."/>
            <person name="Gujja S."/>
            <person name="Saif S."/>
            <person name="Birren B."/>
        </authorList>
    </citation>
    <scope>NUCLEOTIDE SEQUENCE [LARGE SCALE GENOMIC DNA]</scope>
    <source>
        <strain evidence="2 3">CBS 7118</strain>
    </source>
</reference>
<protein>
    <submittedName>
        <fullName evidence="2">Uncharacterized protein</fullName>
    </submittedName>
</protein>
<evidence type="ECO:0000313" key="3">
    <source>
        <dbReference type="Proteomes" id="UP000094819"/>
    </source>
</evidence>
<sequence>MPPSRPHYAIQNLATPSRLRSLLGTTATSLGARQYRRASSPSNGYTPSPLSVSTTTNVYPSVCSSSNVQSLPLDPGPGPSTDLAMREDADMEDLDDDMGIPALPLEPLNVDLPSETDLFADCVARFPFDIPTSLVPSVSQRQRNPFREGPMQGAGGKKMPFLCRSLVLDSGVQYAGRCEYRRIR</sequence>